<evidence type="ECO:0000313" key="2">
    <source>
        <dbReference type="Proteomes" id="UP000305451"/>
    </source>
</evidence>
<comment type="caution">
    <text evidence="1">The sequence shown here is derived from an EMBL/GenBank/DDBJ whole genome shotgun (WGS) entry which is preliminary data.</text>
</comment>
<reference evidence="1 2" key="1">
    <citation type="journal article" date="2013" name="Int. J. Syst. Evol. Microbiol.">
        <title>Marinicauda pacifica gen. nov., sp. nov., a prosthecate alphaproteobacterium of the family Hyphomonadaceae isolated from deep seawater.</title>
        <authorList>
            <person name="Zhang X.Y."/>
            <person name="Li G.W."/>
            <person name="Wang C.S."/>
            <person name="Zhang Y.J."/>
            <person name="Xu X.W."/>
            <person name="Li H."/>
            <person name="Liu A."/>
            <person name="Liu C."/>
            <person name="Xie B.B."/>
            <person name="Qin Q.L."/>
            <person name="Xu Z."/>
            <person name="Chen X.L."/>
            <person name="Zhou B.C."/>
            <person name="Zhang Y.Z."/>
        </authorList>
    </citation>
    <scope>NUCLEOTIDE SEQUENCE [LARGE SCALE GENOMIC DNA]</scope>
    <source>
        <strain evidence="1 2">P-1 km-3</strain>
    </source>
</reference>
<evidence type="ECO:0008006" key="3">
    <source>
        <dbReference type="Google" id="ProtNLM"/>
    </source>
</evidence>
<gene>
    <name evidence="1" type="ORF">E5162_10610</name>
</gene>
<organism evidence="1 2">
    <name type="scientific">Marinicauda pacifica</name>
    <dbReference type="NCBI Taxonomy" id="1133559"/>
    <lineage>
        <taxon>Bacteria</taxon>
        <taxon>Pseudomonadati</taxon>
        <taxon>Pseudomonadota</taxon>
        <taxon>Alphaproteobacteria</taxon>
        <taxon>Maricaulales</taxon>
        <taxon>Maricaulaceae</taxon>
        <taxon>Marinicauda</taxon>
    </lineage>
</organism>
<protein>
    <recommendedName>
        <fullName evidence="3">Sulfotransferase family protein</fullName>
    </recommendedName>
</protein>
<dbReference type="SUPFAM" id="SSF52540">
    <property type="entry name" value="P-loop containing nucleoside triphosphate hydrolases"/>
    <property type="match status" value="1"/>
</dbReference>
<dbReference type="RefSeq" id="WP_135945244.1">
    <property type="nucleotide sequence ID" value="NZ_BMEI01000003.1"/>
</dbReference>
<dbReference type="OrthoDB" id="9771846at2"/>
<dbReference type="Pfam" id="PF13469">
    <property type="entry name" value="Sulfotransfer_3"/>
    <property type="match status" value="1"/>
</dbReference>
<proteinExistence type="predicted"/>
<dbReference type="AlphaFoldDB" id="A0A4S2H950"/>
<accession>A0A4S2H950</accession>
<dbReference type="InterPro" id="IPR027417">
    <property type="entry name" value="P-loop_NTPase"/>
</dbReference>
<sequence>MTQSAFIVLGMHRSGTSALTRSLEAFGLEQANDLLEANEFNRQGYFEARPVVELNDELLERQARHWADPKPFDLPGIATVSDWAGQAAKVLRTLFALKRSPLVKDPRISRTLPVWTEAFATLGHTGKLVILCRNPLSVAASLYRRDGMGFAHALDLWFAYMMEAVRLSRGHDRALVHYETLVADPQGALERLGSALGLAIDGKAGDAAGAIVSADQHHRSDADRLFDHPTAGDHIKRLYAVLSEDGLGDEAAIETLWQDWLDLWEHRGTDRSAGSDLHLSLPDHHASEARSSMARGDVAGAVAACRRALEGGEHLARIQLLAGQTFAGAGLVDEAELAWDAARRQST</sequence>
<dbReference type="Proteomes" id="UP000305451">
    <property type="component" value="Unassembled WGS sequence"/>
</dbReference>
<keyword evidence="2" id="KW-1185">Reference proteome</keyword>
<dbReference type="EMBL" id="SRXV01000003">
    <property type="protein sequence ID" value="TGY92111.1"/>
    <property type="molecule type" value="Genomic_DNA"/>
</dbReference>
<evidence type="ECO:0000313" key="1">
    <source>
        <dbReference type="EMBL" id="TGY92111.1"/>
    </source>
</evidence>
<dbReference type="Gene3D" id="3.40.50.300">
    <property type="entry name" value="P-loop containing nucleotide triphosphate hydrolases"/>
    <property type="match status" value="1"/>
</dbReference>
<name>A0A4S2H950_9PROT</name>